<protein>
    <submittedName>
        <fullName evidence="1">Uncharacterized protein</fullName>
    </submittedName>
</protein>
<reference evidence="1" key="1">
    <citation type="submission" date="2014-11" db="EMBL/GenBank/DDBJ databases">
        <authorList>
            <person name="Amaro Gonzalez C."/>
        </authorList>
    </citation>
    <scope>NUCLEOTIDE SEQUENCE</scope>
</reference>
<proteinExistence type="predicted"/>
<organism evidence="1">
    <name type="scientific">Anguilla anguilla</name>
    <name type="common">European freshwater eel</name>
    <name type="synonym">Muraena anguilla</name>
    <dbReference type="NCBI Taxonomy" id="7936"/>
    <lineage>
        <taxon>Eukaryota</taxon>
        <taxon>Metazoa</taxon>
        <taxon>Chordata</taxon>
        <taxon>Craniata</taxon>
        <taxon>Vertebrata</taxon>
        <taxon>Euteleostomi</taxon>
        <taxon>Actinopterygii</taxon>
        <taxon>Neopterygii</taxon>
        <taxon>Teleostei</taxon>
        <taxon>Anguilliformes</taxon>
        <taxon>Anguillidae</taxon>
        <taxon>Anguilla</taxon>
    </lineage>
</organism>
<sequence length="25" mass="3142">MYMSYCKESLFEKYPKIPAIYLIYF</sequence>
<reference evidence="1" key="2">
    <citation type="journal article" date="2015" name="Fish Shellfish Immunol.">
        <title>Early steps in the European eel (Anguilla anguilla)-Vibrio vulnificus interaction in the gills: Role of the RtxA13 toxin.</title>
        <authorList>
            <person name="Callol A."/>
            <person name="Pajuelo D."/>
            <person name="Ebbesson L."/>
            <person name="Teles M."/>
            <person name="MacKenzie S."/>
            <person name="Amaro C."/>
        </authorList>
    </citation>
    <scope>NUCLEOTIDE SEQUENCE</scope>
</reference>
<dbReference type="EMBL" id="GBXM01088727">
    <property type="protein sequence ID" value="JAH19850.1"/>
    <property type="molecule type" value="Transcribed_RNA"/>
</dbReference>
<name>A0A0E9QUC4_ANGAN</name>
<evidence type="ECO:0000313" key="1">
    <source>
        <dbReference type="EMBL" id="JAH19850.1"/>
    </source>
</evidence>
<accession>A0A0E9QUC4</accession>
<dbReference type="AlphaFoldDB" id="A0A0E9QUC4"/>